<dbReference type="InterPro" id="IPR038731">
    <property type="entry name" value="RgtA/B/C-like"/>
</dbReference>
<protein>
    <recommendedName>
        <fullName evidence="1">Polyprenol-phosphate-mannose--protein mannosyltransferase</fullName>
        <ecNumber evidence="1">2.4.1.-</ecNumber>
    </recommendedName>
</protein>
<comment type="subcellular location">
    <subcellularLocation>
        <location evidence="1">Cell membrane</location>
    </subcellularLocation>
</comment>
<dbReference type="PANTHER" id="PTHR10050:SF53">
    <property type="entry name" value="CHROMOSOME UNDETERMINED SCAFFOLD_67, WHOLE GENOME SHOTGUN SEQUENCE"/>
    <property type="match status" value="1"/>
</dbReference>
<feature type="domain" description="Glycosyltransferase RgtA/B/C/D-like" evidence="2">
    <location>
        <begin position="63"/>
        <end position="203"/>
    </location>
</feature>
<feature type="transmembrane region" description="Helical" evidence="1">
    <location>
        <begin position="206"/>
        <end position="233"/>
    </location>
</feature>
<comment type="pathway">
    <text evidence="1">Protein modification; protein glycosylation.</text>
</comment>
<keyword evidence="1" id="KW-0472">Membrane</keyword>
<feature type="transmembrane region" description="Helical" evidence="1">
    <location>
        <begin position="138"/>
        <end position="155"/>
    </location>
</feature>
<dbReference type="EMBL" id="NWVC01000002">
    <property type="protein sequence ID" value="PCG15147.1"/>
    <property type="molecule type" value="Genomic_DNA"/>
</dbReference>
<feature type="domain" description="Protein O-mannosyl-transferase C-terminal four TM" evidence="3">
    <location>
        <begin position="242"/>
        <end position="412"/>
    </location>
</feature>
<dbReference type="GO" id="GO:0004169">
    <property type="term" value="F:dolichyl-phosphate-mannose-protein mannosyltransferase activity"/>
    <property type="evidence" value="ECO:0007669"/>
    <property type="project" value="UniProtKB-UniRule"/>
</dbReference>
<keyword evidence="1" id="KW-0812">Transmembrane</keyword>
<keyword evidence="5" id="KW-1185">Reference proteome</keyword>
<dbReference type="Pfam" id="PF13231">
    <property type="entry name" value="PMT_2"/>
    <property type="match status" value="1"/>
</dbReference>
<feature type="transmembrane region" description="Helical" evidence="1">
    <location>
        <begin position="370"/>
        <end position="389"/>
    </location>
</feature>
<dbReference type="GO" id="GO:0005886">
    <property type="term" value="C:plasma membrane"/>
    <property type="evidence" value="ECO:0007669"/>
    <property type="project" value="UniProtKB-SubCell"/>
</dbReference>
<keyword evidence="1" id="KW-1133">Transmembrane helix</keyword>
<feature type="transmembrane region" description="Helical" evidence="1">
    <location>
        <begin position="344"/>
        <end position="363"/>
    </location>
</feature>
<dbReference type="InterPro" id="IPR027005">
    <property type="entry name" value="PMT-like"/>
</dbReference>
<gene>
    <name evidence="4" type="ORF">COA07_06285</name>
</gene>
<dbReference type="UniPathway" id="UPA00378"/>
<organism evidence="4 5">
    <name type="scientific">Sphingomonas adhaesiva</name>
    <dbReference type="NCBI Taxonomy" id="28212"/>
    <lineage>
        <taxon>Bacteria</taxon>
        <taxon>Pseudomonadati</taxon>
        <taxon>Pseudomonadota</taxon>
        <taxon>Alphaproteobacteria</taxon>
        <taxon>Sphingomonadales</taxon>
        <taxon>Sphingomonadaceae</taxon>
        <taxon>Sphingomonas</taxon>
    </lineage>
</organism>
<reference evidence="4 5" key="1">
    <citation type="submission" date="2017-09" db="EMBL/GenBank/DDBJ databases">
        <title>Sphingomonas adhaesiva DSM 7418, whole genome shotgun sequence.</title>
        <authorList>
            <person name="Feng G."/>
            <person name="Zhu H."/>
        </authorList>
    </citation>
    <scope>NUCLEOTIDE SEQUENCE [LARGE SCALE GENOMIC DNA]</scope>
    <source>
        <strain evidence="4 5">DSM 7418</strain>
    </source>
</reference>
<evidence type="ECO:0000259" key="2">
    <source>
        <dbReference type="Pfam" id="PF13231"/>
    </source>
</evidence>
<name>A0A2A4I846_9SPHN</name>
<dbReference type="InterPro" id="IPR032421">
    <property type="entry name" value="PMT_4TMC"/>
</dbReference>
<dbReference type="Proteomes" id="UP000218323">
    <property type="component" value="Unassembled WGS sequence"/>
</dbReference>
<feature type="transmembrane region" description="Helical" evidence="1">
    <location>
        <begin position="85"/>
        <end position="107"/>
    </location>
</feature>
<feature type="transmembrane region" description="Helical" evidence="1">
    <location>
        <begin position="161"/>
        <end position="194"/>
    </location>
</feature>
<feature type="transmembrane region" description="Helical" evidence="1">
    <location>
        <begin position="113"/>
        <end position="131"/>
    </location>
</feature>
<proteinExistence type="inferred from homology"/>
<feature type="transmembrane region" description="Helical" evidence="1">
    <location>
        <begin position="12"/>
        <end position="30"/>
    </location>
</feature>
<evidence type="ECO:0000259" key="3">
    <source>
        <dbReference type="Pfam" id="PF16192"/>
    </source>
</evidence>
<accession>A0A2A4I846</accession>
<evidence type="ECO:0000256" key="1">
    <source>
        <dbReference type="RuleBase" id="RU367007"/>
    </source>
</evidence>
<dbReference type="AlphaFoldDB" id="A0A2A4I846"/>
<comment type="caution">
    <text evidence="4">The sequence shown here is derived from an EMBL/GenBank/DDBJ whole genome shotgun (WGS) entry which is preliminary data.</text>
</comment>
<dbReference type="EC" id="2.4.1.-" evidence="1"/>
<keyword evidence="1 4" id="KW-0328">Glycosyltransferase</keyword>
<keyword evidence="1 4" id="KW-0808">Transferase</keyword>
<feature type="transmembrane region" description="Helical" evidence="1">
    <location>
        <begin position="297"/>
        <end position="314"/>
    </location>
</feature>
<feature type="transmembrane region" description="Helical" evidence="1">
    <location>
        <begin position="321"/>
        <end position="338"/>
    </location>
</feature>
<comment type="function">
    <text evidence="1">Protein O-mannosyltransferase that catalyzes the transfer of a single mannose residue from a polyprenol phospho-mannosyl lipidic donor to the hydroxyl group of selected serine and threonine residues in acceptor proteins.</text>
</comment>
<keyword evidence="1" id="KW-1003">Cell membrane</keyword>
<evidence type="ECO:0000313" key="4">
    <source>
        <dbReference type="EMBL" id="PCG15147.1"/>
    </source>
</evidence>
<evidence type="ECO:0000313" key="5">
    <source>
        <dbReference type="Proteomes" id="UP000218323"/>
    </source>
</evidence>
<comment type="similarity">
    <text evidence="1">Belongs to the glycosyltransferase 39 family.</text>
</comment>
<dbReference type="PANTHER" id="PTHR10050">
    <property type="entry name" value="DOLICHYL-PHOSPHATE-MANNOSE--PROTEIN MANNOSYLTRANSFERASE"/>
    <property type="match status" value="1"/>
</dbReference>
<dbReference type="Pfam" id="PF16192">
    <property type="entry name" value="PMT_4TMC"/>
    <property type="match status" value="1"/>
</dbReference>
<sequence>MRRNVDTSWIVRPWIVGPLVALLAWAIFLFRVTVPAQLVFDEVHYVRAARVLLTLSGPENIEHPLLGKELIAAGMLIFGDTPLGWRFFSTVAGAATIGGVFALTRVLTRRTPPALLAATLALLGFTVYVQARIAMLDTFMVAFLIGGIALIAASARSGSMAAWTAGAAMLGCATACKWSAAPYVAAAAVAFLVMRRGRADRWPGMRALPAIAVLGAVSVGVYFLTFAPAFFYANEALTPARLLAFQWEMYQRQTLVLPPHTYQAAWYGWPLMLRPIWYLYEPVDGIQRGILMIGNPAVMWGGLIAVAACLYGWIRTGSARLLAPAMLWALALGMFAIIPKSLGFYYYYYPAGVFLSVALAVAIDHWRAALGAWVEVYLLVAFALALYFLPVLSAEPLAHAGAFSRWTWFARWV</sequence>